<gene>
    <name evidence="2" type="ORF">GCM10009755_02650</name>
</gene>
<dbReference type="RefSeq" id="WP_344306269.1">
    <property type="nucleotide sequence ID" value="NZ_BAAANO010000004.1"/>
</dbReference>
<dbReference type="EMBL" id="BAAANO010000004">
    <property type="protein sequence ID" value="GAA1998767.1"/>
    <property type="molecule type" value="Genomic_DNA"/>
</dbReference>
<reference evidence="3" key="1">
    <citation type="journal article" date="2019" name="Int. J. Syst. Evol. Microbiol.">
        <title>The Global Catalogue of Microorganisms (GCM) 10K type strain sequencing project: providing services to taxonomists for standard genome sequencing and annotation.</title>
        <authorList>
            <consortium name="The Broad Institute Genomics Platform"/>
            <consortium name="The Broad Institute Genome Sequencing Center for Infectious Disease"/>
            <person name="Wu L."/>
            <person name="Ma J."/>
        </authorList>
    </citation>
    <scope>NUCLEOTIDE SEQUENCE [LARGE SCALE GENOMIC DNA]</scope>
    <source>
        <strain evidence="3">JCM 14546</strain>
    </source>
</reference>
<protein>
    <submittedName>
        <fullName evidence="2">Uncharacterized protein</fullName>
    </submittedName>
</protein>
<keyword evidence="3" id="KW-1185">Reference proteome</keyword>
<organism evidence="2 3">
    <name type="scientific">Brevibacterium samyangense</name>
    <dbReference type="NCBI Taxonomy" id="366888"/>
    <lineage>
        <taxon>Bacteria</taxon>
        <taxon>Bacillati</taxon>
        <taxon>Actinomycetota</taxon>
        <taxon>Actinomycetes</taxon>
        <taxon>Micrococcales</taxon>
        <taxon>Brevibacteriaceae</taxon>
        <taxon>Brevibacterium</taxon>
    </lineage>
</organism>
<comment type="caution">
    <text evidence="2">The sequence shown here is derived from an EMBL/GenBank/DDBJ whole genome shotgun (WGS) entry which is preliminary data.</text>
</comment>
<accession>A0ABP5EIJ7</accession>
<evidence type="ECO:0000256" key="1">
    <source>
        <dbReference type="SAM" id="MobiDB-lite"/>
    </source>
</evidence>
<feature type="compositionally biased region" description="Low complexity" evidence="1">
    <location>
        <begin position="369"/>
        <end position="389"/>
    </location>
</feature>
<sequence>MTDIKDGMTESMTETPSAQPPFGFVSPATALPLSPAYLRPVDPVDAMFRILDSGRDGAVPVVQLVDEELSVLMDSDRHRGGFPYLSKLETGARKQAKETAARLLLARRLVHPTATGANGPTRTQATAELQGTITAIRSAPRTVRAHRVGAEHSDTLVQYQFPAQDRVLEEYIAADGMHVFLVSPLAEAAGRLAGFVDPFGTSQGTETSETRRVDMAEVIRGNESMGDVEENSKIVTVIDGIDISRWFPAGGITHDYRPGDMHRHVRDTYFRADRTVPGYSERRLTVYVSDSAVTCAEAAFDGPILRLREVSAEKLLAATTQFTMDDFALPEPVLTQVLEENSRSPRMFVHEAGLRNPDAFLRKPGAPQSTDTASSEETSDPTPEAPATSEEARPAEAPRNAEARGASAAPAPGTPGRGFTIPPRPAHGPAPAGRTERY</sequence>
<feature type="compositionally biased region" description="Low complexity" evidence="1">
    <location>
        <begin position="429"/>
        <end position="438"/>
    </location>
</feature>
<dbReference type="Proteomes" id="UP001500755">
    <property type="component" value="Unassembled WGS sequence"/>
</dbReference>
<feature type="region of interest" description="Disordered" evidence="1">
    <location>
        <begin position="1"/>
        <end position="21"/>
    </location>
</feature>
<evidence type="ECO:0000313" key="3">
    <source>
        <dbReference type="Proteomes" id="UP001500755"/>
    </source>
</evidence>
<name>A0ABP5EIJ7_9MICO</name>
<feature type="region of interest" description="Disordered" evidence="1">
    <location>
        <begin position="355"/>
        <end position="438"/>
    </location>
</feature>
<feature type="compositionally biased region" description="Basic and acidic residues" evidence="1">
    <location>
        <begin position="390"/>
        <end position="402"/>
    </location>
</feature>
<proteinExistence type="predicted"/>
<evidence type="ECO:0000313" key="2">
    <source>
        <dbReference type="EMBL" id="GAA1998767.1"/>
    </source>
</evidence>